<evidence type="ECO:0000256" key="6">
    <source>
        <dbReference type="ARBA" id="ARBA00022741"/>
    </source>
</evidence>
<keyword evidence="14" id="KW-1185">Reference proteome</keyword>
<feature type="region of interest" description="Disordered" evidence="9">
    <location>
        <begin position="1"/>
        <end position="28"/>
    </location>
</feature>
<dbReference type="Gene3D" id="6.10.340.10">
    <property type="match status" value="1"/>
</dbReference>
<reference evidence="13 14" key="1">
    <citation type="submission" date="2022-06" db="EMBL/GenBank/DDBJ databases">
        <title>Mesorhizobium sp. strain RP14 Genome sequencing and assembly.</title>
        <authorList>
            <person name="Kim I."/>
        </authorList>
    </citation>
    <scope>NUCLEOTIDE SEQUENCE [LARGE SCALE GENOMIC DNA]</scope>
    <source>
        <strain evidence="14">RP14(2022)</strain>
    </source>
</reference>
<comment type="subcellular location">
    <subcellularLocation>
        <location evidence="2">Membrane</location>
    </subcellularLocation>
</comment>
<keyword evidence="7 13" id="KW-0418">Kinase</keyword>
<evidence type="ECO:0000256" key="1">
    <source>
        <dbReference type="ARBA" id="ARBA00000085"/>
    </source>
</evidence>
<feature type="domain" description="Histidine kinase" evidence="11">
    <location>
        <begin position="283"/>
        <end position="501"/>
    </location>
</feature>
<keyword evidence="10" id="KW-1133">Transmembrane helix</keyword>
<sequence length="515" mass="55926">MSEVSPREEPTRVSHDDRETASARTDTRSASVPLSHGLSLKLLLLTIIFVLLAEVLIFLPSIANFRLSWLEERLGTAAAVGIVLVEGDAGSLSRRAQDDVLGVIGVKAIAVRDQEESRLLVAPELPPTVDEHINLVETGPLSAMAGALDTLFFGGNRMLRVFGPVGDGPQEFELIVPDSKLRAAMLVYSRNIALLSALISIFTALLVYFAIDRVMIKPIRTMTRSMLDFAERPDDPSRIVTPDENRSDEIGVAERELAAMQDRLRLMLGEQKHLADLGLAVSKINHDMRNILSSAQLISDRLGRVQDPTVQSFAPKLLRALDRAVLYSEQVLSYGRAQEAPPARRRILLHSLVDEVFGSFAVDENAAHIEFHNEVPADFTVDADPEQLFRVLSNLSRNAVEAMAPGTAVGAGGDSVMSRLAIAATRQGRNVQLVISDTGPGLPPAARANLFSAFRGSARSGGTGLGLAIAQELVRAHGGRLELTESRGGHTVFTVEIPDQSLSRPQLLEPIRQYN</sequence>
<dbReference type="SUPFAM" id="SSF55874">
    <property type="entry name" value="ATPase domain of HSP90 chaperone/DNA topoisomerase II/histidine kinase"/>
    <property type="match status" value="1"/>
</dbReference>
<comment type="caution">
    <text evidence="13">The sequence shown here is derived from an EMBL/GenBank/DDBJ whole genome shotgun (WGS) entry which is preliminary data.</text>
</comment>
<dbReference type="SMART" id="SM00387">
    <property type="entry name" value="HATPase_c"/>
    <property type="match status" value="1"/>
</dbReference>
<dbReference type="InterPro" id="IPR003660">
    <property type="entry name" value="HAMP_dom"/>
</dbReference>
<dbReference type="InterPro" id="IPR050980">
    <property type="entry name" value="2C_sensor_his_kinase"/>
</dbReference>
<dbReference type="InterPro" id="IPR004358">
    <property type="entry name" value="Sig_transdc_His_kin-like_C"/>
</dbReference>
<proteinExistence type="predicted"/>
<evidence type="ECO:0000256" key="10">
    <source>
        <dbReference type="SAM" id="Phobius"/>
    </source>
</evidence>
<dbReference type="PANTHER" id="PTHR44936:SF10">
    <property type="entry name" value="SENSOR PROTEIN RSTB"/>
    <property type="match status" value="1"/>
</dbReference>
<dbReference type="Gene3D" id="3.30.565.10">
    <property type="entry name" value="Histidine kinase-like ATPase, C-terminal domain"/>
    <property type="match status" value="1"/>
</dbReference>
<dbReference type="Proteomes" id="UP001205906">
    <property type="component" value="Unassembled WGS sequence"/>
</dbReference>
<dbReference type="PANTHER" id="PTHR44936">
    <property type="entry name" value="SENSOR PROTEIN CREC"/>
    <property type="match status" value="1"/>
</dbReference>
<dbReference type="Pfam" id="PF02518">
    <property type="entry name" value="HATPase_c"/>
    <property type="match status" value="1"/>
</dbReference>
<gene>
    <name evidence="13" type="ORF">NGM99_17085</name>
</gene>
<dbReference type="CDD" id="cd00075">
    <property type="entry name" value="HATPase"/>
    <property type="match status" value="1"/>
</dbReference>
<keyword evidence="10" id="KW-0472">Membrane</keyword>
<dbReference type="EC" id="2.7.13.3" evidence="3"/>
<keyword evidence="6" id="KW-0547">Nucleotide-binding</keyword>
<feature type="transmembrane region" description="Helical" evidence="10">
    <location>
        <begin position="42"/>
        <end position="63"/>
    </location>
</feature>
<keyword evidence="10" id="KW-0812">Transmembrane</keyword>
<keyword evidence="8" id="KW-0067">ATP-binding</keyword>
<comment type="catalytic activity">
    <reaction evidence="1">
        <text>ATP + protein L-histidine = ADP + protein N-phospho-L-histidine.</text>
        <dbReference type="EC" id="2.7.13.3"/>
    </reaction>
</comment>
<evidence type="ECO:0000256" key="4">
    <source>
        <dbReference type="ARBA" id="ARBA00022553"/>
    </source>
</evidence>
<dbReference type="InterPro" id="IPR036890">
    <property type="entry name" value="HATPase_C_sf"/>
</dbReference>
<evidence type="ECO:0000256" key="2">
    <source>
        <dbReference type="ARBA" id="ARBA00004370"/>
    </source>
</evidence>
<name>A0ABT1C9P6_9HYPH</name>
<dbReference type="PRINTS" id="PR00344">
    <property type="entry name" value="BCTRLSENSOR"/>
</dbReference>
<evidence type="ECO:0000256" key="5">
    <source>
        <dbReference type="ARBA" id="ARBA00022679"/>
    </source>
</evidence>
<dbReference type="InterPro" id="IPR003594">
    <property type="entry name" value="HATPase_dom"/>
</dbReference>
<evidence type="ECO:0000313" key="14">
    <source>
        <dbReference type="Proteomes" id="UP001205906"/>
    </source>
</evidence>
<evidence type="ECO:0000256" key="8">
    <source>
        <dbReference type="ARBA" id="ARBA00022840"/>
    </source>
</evidence>
<evidence type="ECO:0000256" key="9">
    <source>
        <dbReference type="SAM" id="MobiDB-lite"/>
    </source>
</evidence>
<dbReference type="RefSeq" id="WP_252821128.1">
    <property type="nucleotide sequence ID" value="NZ_JAMXQS010000008.1"/>
</dbReference>
<dbReference type="GO" id="GO:0016301">
    <property type="term" value="F:kinase activity"/>
    <property type="evidence" value="ECO:0007669"/>
    <property type="project" value="UniProtKB-KW"/>
</dbReference>
<feature type="transmembrane region" description="Helical" evidence="10">
    <location>
        <begin position="192"/>
        <end position="211"/>
    </location>
</feature>
<dbReference type="InterPro" id="IPR005467">
    <property type="entry name" value="His_kinase_dom"/>
</dbReference>
<keyword evidence="5" id="KW-0808">Transferase</keyword>
<dbReference type="EMBL" id="JAMXQS010000008">
    <property type="protein sequence ID" value="MCO6051502.1"/>
    <property type="molecule type" value="Genomic_DNA"/>
</dbReference>
<protein>
    <recommendedName>
        <fullName evidence="3">histidine kinase</fullName>
        <ecNumber evidence="3">2.7.13.3</ecNumber>
    </recommendedName>
</protein>
<evidence type="ECO:0000259" key="11">
    <source>
        <dbReference type="PROSITE" id="PS50109"/>
    </source>
</evidence>
<dbReference type="PROSITE" id="PS50109">
    <property type="entry name" value="HIS_KIN"/>
    <property type="match status" value="1"/>
</dbReference>
<evidence type="ECO:0000256" key="3">
    <source>
        <dbReference type="ARBA" id="ARBA00012438"/>
    </source>
</evidence>
<dbReference type="PROSITE" id="PS50885">
    <property type="entry name" value="HAMP"/>
    <property type="match status" value="1"/>
</dbReference>
<organism evidence="13 14">
    <name type="scientific">Mesorhizobium liriopis</name>
    <dbReference type="NCBI Taxonomy" id="2953882"/>
    <lineage>
        <taxon>Bacteria</taxon>
        <taxon>Pseudomonadati</taxon>
        <taxon>Pseudomonadota</taxon>
        <taxon>Alphaproteobacteria</taxon>
        <taxon>Hyphomicrobiales</taxon>
        <taxon>Phyllobacteriaceae</taxon>
        <taxon>Mesorhizobium</taxon>
    </lineage>
</organism>
<feature type="domain" description="HAMP" evidence="12">
    <location>
        <begin position="213"/>
        <end position="269"/>
    </location>
</feature>
<accession>A0ABT1C9P6</accession>
<feature type="compositionally biased region" description="Basic and acidic residues" evidence="9">
    <location>
        <begin position="1"/>
        <end position="27"/>
    </location>
</feature>
<evidence type="ECO:0000313" key="13">
    <source>
        <dbReference type="EMBL" id="MCO6051502.1"/>
    </source>
</evidence>
<evidence type="ECO:0000259" key="12">
    <source>
        <dbReference type="PROSITE" id="PS50885"/>
    </source>
</evidence>
<evidence type="ECO:0000256" key="7">
    <source>
        <dbReference type="ARBA" id="ARBA00022777"/>
    </source>
</evidence>
<keyword evidence="4" id="KW-0597">Phosphoprotein</keyword>